<protein>
    <submittedName>
        <fullName evidence="3">Reverse transcriptase domain-containing protein</fullName>
    </submittedName>
</protein>
<sequence length="183" mass="19754">MNELPGQPHVNEEKENVKKTAVVPKRQIVNQNGIPSRRTAQHRGTISGAPLVESGSYGATASFNPNVNSDICRWTTSCAALIKTASPRGITPGICTARFRTKAAGYTTGKPTPTDAGLISQMGTQLIRLSSDGTFVNDAPLESPLITADDEKHDSLSEKFDQNTYDYYVPKIIADYLEVGCLP</sequence>
<evidence type="ECO:0000313" key="3">
    <source>
        <dbReference type="WBParaSite" id="TCNE_0001803201-mRNA-1"/>
    </source>
</evidence>
<dbReference type="EMBL" id="UYWY01025046">
    <property type="protein sequence ID" value="VDM49349.1"/>
    <property type="molecule type" value="Genomic_DNA"/>
</dbReference>
<organism evidence="2 3">
    <name type="scientific">Toxocara canis</name>
    <name type="common">Canine roundworm</name>
    <dbReference type="NCBI Taxonomy" id="6265"/>
    <lineage>
        <taxon>Eukaryota</taxon>
        <taxon>Metazoa</taxon>
        <taxon>Ecdysozoa</taxon>
        <taxon>Nematoda</taxon>
        <taxon>Chromadorea</taxon>
        <taxon>Rhabditida</taxon>
        <taxon>Spirurina</taxon>
        <taxon>Ascaridomorpha</taxon>
        <taxon>Ascaridoidea</taxon>
        <taxon>Toxocaridae</taxon>
        <taxon>Toxocara</taxon>
    </lineage>
</organism>
<evidence type="ECO:0000313" key="2">
    <source>
        <dbReference type="Proteomes" id="UP000050794"/>
    </source>
</evidence>
<gene>
    <name evidence="1" type="ORF">TCNE_LOCUS18028</name>
</gene>
<proteinExistence type="predicted"/>
<reference evidence="1 2" key="2">
    <citation type="submission" date="2018-11" db="EMBL/GenBank/DDBJ databases">
        <authorList>
            <consortium name="Pathogen Informatics"/>
        </authorList>
    </citation>
    <scope>NUCLEOTIDE SEQUENCE [LARGE SCALE GENOMIC DNA]</scope>
</reference>
<keyword evidence="2" id="KW-1185">Reference proteome</keyword>
<dbReference type="WBParaSite" id="TCNE_0001803201-mRNA-1">
    <property type="protein sequence ID" value="TCNE_0001803201-mRNA-1"/>
    <property type="gene ID" value="TCNE_0001803201"/>
</dbReference>
<dbReference type="AlphaFoldDB" id="A0A183VBA8"/>
<evidence type="ECO:0000313" key="1">
    <source>
        <dbReference type="EMBL" id="VDM49349.1"/>
    </source>
</evidence>
<name>A0A183VBA8_TOXCA</name>
<reference evidence="3" key="1">
    <citation type="submission" date="2016-06" db="UniProtKB">
        <authorList>
            <consortium name="WormBaseParasite"/>
        </authorList>
    </citation>
    <scope>IDENTIFICATION</scope>
</reference>
<accession>A0A183VBA8</accession>
<dbReference type="Proteomes" id="UP000050794">
    <property type="component" value="Unassembled WGS sequence"/>
</dbReference>